<accession>A0A6H5GFH2</accession>
<proteinExistence type="predicted"/>
<dbReference type="Proteomes" id="UP000479000">
    <property type="component" value="Unassembled WGS sequence"/>
</dbReference>
<organism evidence="1 2">
    <name type="scientific">Nesidiocoris tenuis</name>
    <dbReference type="NCBI Taxonomy" id="355587"/>
    <lineage>
        <taxon>Eukaryota</taxon>
        <taxon>Metazoa</taxon>
        <taxon>Ecdysozoa</taxon>
        <taxon>Arthropoda</taxon>
        <taxon>Hexapoda</taxon>
        <taxon>Insecta</taxon>
        <taxon>Pterygota</taxon>
        <taxon>Neoptera</taxon>
        <taxon>Paraneoptera</taxon>
        <taxon>Hemiptera</taxon>
        <taxon>Heteroptera</taxon>
        <taxon>Panheteroptera</taxon>
        <taxon>Cimicomorpha</taxon>
        <taxon>Miridae</taxon>
        <taxon>Dicyphina</taxon>
        <taxon>Nesidiocoris</taxon>
    </lineage>
</organism>
<protein>
    <submittedName>
        <fullName evidence="1">Uncharacterized protein</fullName>
    </submittedName>
</protein>
<sequence>MKWIKVKTLFLKFSKKITNKNHNKFSRISAGVIYGRVVRRMRIFTNFASSSANDMVKRKEGNNFYASFFGDPEWQPSMNVPPVVREIRNSHAGFPRGRCNFPAGRHVFWSSDRK</sequence>
<feature type="non-terminal residue" evidence="1">
    <location>
        <position position="114"/>
    </location>
</feature>
<reference evidence="1 2" key="1">
    <citation type="submission" date="2020-02" db="EMBL/GenBank/DDBJ databases">
        <authorList>
            <person name="Ferguson B K."/>
        </authorList>
    </citation>
    <scope>NUCLEOTIDE SEQUENCE [LARGE SCALE GENOMIC DNA]</scope>
</reference>
<name>A0A6H5GFH2_9HEMI</name>
<dbReference type="AlphaFoldDB" id="A0A6H5GFH2"/>
<gene>
    <name evidence="1" type="ORF">NTEN_LOCUS6618</name>
</gene>
<evidence type="ECO:0000313" key="1">
    <source>
        <dbReference type="EMBL" id="CAB0000831.1"/>
    </source>
</evidence>
<dbReference type="EMBL" id="CADCXU010010001">
    <property type="protein sequence ID" value="CAB0000831.1"/>
    <property type="molecule type" value="Genomic_DNA"/>
</dbReference>
<keyword evidence="2" id="KW-1185">Reference proteome</keyword>
<evidence type="ECO:0000313" key="2">
    <source>
        <dbReference type="Proteomes" id="UP000479000"/>
    </source>
</evidence>